<dbReference type="PANTHER" id="PTHR23502:SF22">
    <property type="entry name" value="MAJOR FACILITATOR SUPERFAMILY (MFS) PROFILE DOMAIN-CONTAINING PROTEIN"/>
    <property type="match status" value="1"/>
</dbReference>
<dbReference type="EMBL" id="JACCJC010000012">
    <property type="protein sequence ID" value="KAF6237682.1"/>
    <property type="molecule type" value="Genomic_DNA"/>
</dbReference>
<proteinExistence type="predicted"/>
<dbReference type="PANTHER" id="PTHR23502">
    <property type="entry name" value="MAJOR FACILITATOR SUPERFAMILY"/>
    <property type="match status" value="1"/>
</dbReference>
<dbReference type="OrthoDB" id="2533084at2759"/>
<evidence type="ECO:0000256" key="2">
    <source>
        <dbReference type="ARBA" id="ARBA00022692"/>
    </source>
</evidence>
<name>A0A8H6L6U1_9LECA</name>
<dbReference type="AlphaFoldDB" id="A0A8H6L6U1"/>
<evidence type="ECO:0000256" key="3">
    <source>
        <dbReference type="ARBA" id="ARBA00022989"/>
    </source>
</evidence>
<keyword evidence="3 5" id="KW-1133">Transmembrane helix</keyword>
<dbReference type="GO" id="GO:0005886">
    <property type="term" value="C:plasma membrane"/>
    <property type="evidence" value="ECO:0007669"/>
    <property type="project" value="TreeGrafter"/>
</dbReference>
<dbReference type="GO" id="GO:0022857">
    <property type="term" value="F:transmembrane transporter activity"/>
    <property type="evidence" value="ECO:0007669"/>
    <property type="project" value="TreeGrafter"/>
</dbReference>
<feature type="transmembrane region" description="Helical" evidence="5">
    <location>
        <begin position="113"/>
        <end position="130"/>
    </location>
</feature>
<feature type="transmembrane region" description="Helical" evidence="5">
    <location>
        <begin position="136"/>
        <end position="160"/>
    </location>
</feature>
<protein>
    <submittedName>
        <fullName evidence="6">Uncharacterized protein</fullName>
    </submittedName>
</protein>
<dbReference type="InterPro" id="IPR036259">
    <property type="entry name" value="MFS_trans_sf"/>
</dbReference>
<dbReference type="Proteomes" id="UP000578531">
    <property type="component" value="Unassembled WGS sequence"/>
</dbReference>
<evidence type="ECO:0000256" key="4">
    <source>
        <dbReference type="ARBA" id="ARBA00023136"/>
    </source>
</evidence>
<dbReference type="GeneID" id="59285548"/>
<keyword evidence="2 5" id="KW-0812">Transmembrane</keyword>
<keyword evidence="7" id="KW-1185">Reference proteome</keyword>
<feature type="transmembrane region" description="Helical" evidence="5">
    <location>
        <begin position="75"/>
        <end position="101"/>
    </location>
</feature>
<comment type="subcellular location">
    <subcellularLocation>
        <location evidence="1">Membrane</location>
        <topology evidence="1">Multi-pass membrane protein</topology>
    </subcellularLocation>
</comment>
<evidence type="ECO:0000313" key="7">
    <source>
        <dbReference type="Proteomes" id="UP000578531"/>
    </source>
</evidence>
<evidence type="ECO:0000256" key="5">
    <source>
        <dbReference type="SAM" id="Phobius"/>
    </source>
</evidence>
<gene>
    <name evidence="6" type="ORF">HO173_003883</name>
</gene>
<dbReference type="SUPFAM" id="SSF103473">
    <property type="entry name" value="MFS general substrate transporter"/>
    <property type="match status" value="1"/>
</dbReference>
<comment type="caution">
    <text evidence="6">The sequence shown here is derived from an EMBL/GenBank/DDBJ whole genome shotgun (WGS) entry which is preliminary data.</text>
</comment>
<dbReference type="RefSeq" id="XP_037167000.1">
    <property type="nucleotide sequence ID" value="XM_037305807.1"/>
</dbReference>
<organism evidence="6 7">
    <name type="scientific">Letharia columbiana</name>
    <dbReference type="NCBI Taxonomy" id="112416"/>
    <lineage>
        <taxon>Eukaryota</taxon>
        <taxon>Fungi</taxon>
        <taxon>Dikarya</taxon>
        <taxon>Ascomycota</taxon>
        <taxon>Pezizomycotina</taxon>
        <taxon>Lecanoromycetes</taxon>
        <taxon>OSLEUM clade</taxon>
        <taxon>Lecanoromycetidae</taxon>
        <taxon>Lecanorales</taxon>
        <taxon>Lecanorineae</taxon>
        <taxon>Parmeliaceae</taxon>
        <taxon>Letharia</taxon>
    </lineage>
</organism>
<evidence type="ECO:0000313" key="6">
    <source>
        <dbReference type="EMBL" id="KAF6237682.1"/>
    </source>
</evidence>
<feature type="transmembrane region" description="Helical" evidence="5">
    <location>
        <begin position="46"/>
        <end position="69"/>
    </location>
</feature>
<evidence type="ECO:0000256" key="1">
    <source>
        <dbReference type="ARBA" id="ARBA00004141"/>
    </source>
</evidence>
<feature type="transmembrane region" description="Helical" evidence="5">
    <location>
        <begin position="6"/>
        <end position="25"/>
    </location>
</feature>
<keyword evidence="4 5" id="KW-0472">Membrane</keyword>
<reference evidence="6 7" key="1">
    <citation type="journal article" date="2020" name="Genomics">
        <title>Complete, high-quality genomes from long-read metagenomic sequencing of two wolf lichen thalli reveals enigmatic genome architecture.</title>
        <authorList>
            <person name="McKenzie S.K."/>
            <person name="Walston R.F."/>
            <person name="Allen J.L."/>
        </authorList>
    </citation>
    <scope>NUCLEOTIDE SEQUENCE [LARGE SCALE GENOMIC DNA]</scope>
    <source>
        <strain evidence="6">WasteWater2</strain>
    </source>
</reference>
<sequence length="161" mass="18251">MLLFNLVTFTIWVALFAAQVSATLFNDRLPLWASRRIGRNKWRPEYRLYSMFLPAMISPIGLGIFGAGLQYHLHYMVLALGTFMVNFSALLCVPVCINYVVECFVGHPVEVSVVMNVYRLALGLSIPFFFEQWVEAVGVGWVFGMAAFFSLFAMILMFVLS</sequence>
<accession>A0A8H6L6U1</accession>